<evidence type="ECO:0000313" key="6">
    <source>
        <dbReference type="Proteomes" id="UP001320148"/>
    </source>
</evidence>
<dbReference type="EMBL" id="AP024488">
    <property type="protein sequence ID" value="BCS97793.1"/>
    <property type="molecule type" value="Genomic_DNA"/>
</dbReference>
<dbReference type="Proteomes" id="UP001320148">
    <property type="component" value="Chromosome"/>
</dbReference>
<dbReference type="Pfam" id="PF07603">
    <property type="entry name" value="Lcl_C"/>
    <property type="match status" value="1"/>
</dbReference>
<evidence type="ECO:0008006" key="7">
    <source>
        <dbReference type="Google" id="ProtNLM"/>
    </source>
</evidence>
<evidence type="ECO:0000259" key="4">
    <source>
        <dbReference type="Pfam" id="PF14332"/>
    </source>
</evidence>
<proteinExistence type="predicted"/>
<feature type="region of interest" description="Disordered" evidence="1">
    <location>
        <begin position="552"/>
        <end position="592"/>
    </location>
</feature>
<feature type="domain" description="Lcl C-terminal" evidence="3">
    <location>
        <begin position="619"/>
        <end position="704"/>
    </location>
</feature>
<keyword evidence="2" id="KW-0812">Transmembrane</keyword>
<feature type="compositionally biased region" description="Basic and acidic residues" evidence="1">
    <location>
        <begin position="583"/>
        <end position="592"/>
    </location>
</feature>
<keyword evidence="2" id="KW-1133">Transmembrane helix</keyword>
<keyword evidence="6" id="KW-1185">Reference proteome</keyword>
<dbReference type="Gene3D" id="1.25.40.10">
    <property type="entry name" value="Tetratricopeptide repeat domain"/>
    <property type="match status" value="1"/>
</dbReference>
<dbReference type="PANTHER" id="PTHR36304">
    <property type="entry name" value="DOMAIN GTPASE-ACTIVATING PROTEIN, PUTATIVE-RELATED-RELATED"/>
    <property type="match status" value="1"/>
</dbReference>
<keyword evidence="2" id="KW-0472">Membrane</keyword>
<protein>
    <recommendedName>
        <fullName evidence="7">DUF4388 domain-containing protein</fullName>
    </recommendedName>
</protein>
<feature type="transmembrane region" description="Helical" evidence="2">
    <location>
        <begin position="214"/>
        <end position="235"/>
    </location>
</feature>
<dbReference type="PANTHER" id="PTHR36304:SF4">
    <property type="entry name" value="DUF4388 DOMAIN-CONTAINING PROTEIN"/>
    <property type="match status" value="1"/>
</dbReference>
<feature type="compositionally biased region" description="Pro residues" evidence="1">
    <location>
        <begin position="157"/>
        <end position="173"/>
    </location>
</feature>
<organism evidence="5 6">
    <name type="scientific">Desulfoluna limicola</name>
    <dbReference type="NCBI Taxonomy" id="2810562"/>
    <lineage>
        <taxon>Bacteria</taxon>
        <taxon>Pseudomonadati</taxon>
        <taxon>Thermodesulfobacteriota</taxon>
        <taxon>Desulfobacteria</taxon>
        <taxon>Desulfobacterales</taxon>
        <taxon>Desulfolunaceae</taxon>
        <taxon>Desulfoluna</taxon>
    </lineage>
</organism>
<evidence type="ECO:0000256" key="2">
    <source>
        <dbReference type="SAM" id="Phobius"/>
    </source>
</evidence>
<dbReference type="InterPro" id="IPR025497">
    <property type="entry name" value="PatA-like_N"/>
</dbReference>
<dbReference type="RefSeq" id="WP_236889198.1">
    <property type="nucleotide sequence ID" value="NZ_AP024488.1"/>
</dbReference>
<dbReference type="InterPro" id="IPR011460">
    <property type="entry name" value="Lcl_C"/>
</dbReference>
<evidence type="ECO:0000256" key="1">
    <source>
        <dbReference type="SAM" id="MobiDB-lite"/>
    </source>
</evidence>
<dbReference type="Pfam" id="PF14332">
    <property type="entry name" value="DUF4388"/>
    <property type="match status" value="1"/>
</dbReference>
<evidence type="ECO:0000313" key="5">
    <source>
        <dbReference type="EMBL" id="BCS97793.1"/>
    </source>
</evidence>
<sequence>MKIEVGGQIQGISLSSFLQIVQMDKTSCTLKIYSNDEVGYLWLVDGNLVAAEAGATQGLDAVYDIICWNDTVIVIDSAPAPEQNITTPLMSILMEGLRLRDEKAAQEQDVDEASPALPGQKQSIDDQIAMQFVMEDKPDLPDKIEDLPPVNSQVPATEPPSPGPQTTPPPQPLHPAVALDLEDEAGKAMVDDGSWLYEYEDEEAQEPSSPIRKILITFLLFLVIAGGAFGGYIWYRAHTLEAEYNTLMTELTAMKDFQQQKDLLENFLDVRVINRYSMQVTERLNEANALLELDKRIEAMPRDGDFITTAVGLYKEYLRSHRGTPFMTAIRIKMKSLPAQLDDLDYKRIREAESKSVQDRLGLYRAYLNDHANGKYVREVSNLVASVSDEYYLSIKEKVSSCYKEKNWAPCIAVADTFTAEFPEDSRFNEIWLLRGEMIEQGQLKEMRRQAQKLSYADTRNMYIAYLQKNPHSTIEGELRKEIAAMSKKAEQQGQWREVKKVADDPNKPINIRIREVELYIERYPDGAFIKEARKKKSSLESQKSRLLKEEKAARKNLQAQQAEKRRIDEQERALQRQQQAEAENRRKRELAARTRAREASIRALLLGKESRFVDHNNGTITDTQSGLTWMMLDAKNAGASCMTFKNARSWVEALKTGGHSDWRLPTANELALLYNGKPYYPTSGAPWYWTAELETGAWGTSTEAFTFDPNNKETFKRETHPLTKCGYVHAVRTP</sequence>
<evidence type="ECO:0000259" key="3">
    <source>
        <dbReference type="Pfam" id="PF07603"/>
    </source>
</evidence>
<feature type="compositionally biased region" description="Basic and acidic residues" evidence="1">
    <location>
        <begin position="563"/>
        <end position="575"/>
    </location>
</feature>
<name>A0ABM7PKR6_9BACT</name>
<feature type="domain" description="PatA-like N-terminal" evidence="4">
    <location>
        <begin position="7"/>
        <end position="103"/>
    </location>
</feature>
<accession>A0ABM7PKR6</accession>
<gene>
    <name evidence="5" type="ORF">DSLASN_34250</name>
</gene>
<reference evidence="5 6" key="1">
    <citation type="submission" date="2021-02" db="EMBL/GenBank/DDBJ databases">
        <title>Complete genome of Desulfoluna sp. strain ASN36.</title>
        <authorList>
            <person name="Takahashi A."/>
            <person name="Kojima H."/>
            <person name="Fukui M."/>
        </authorList>
    </citation>
    <scope>NUCLEOTIDE SEQUENCE [LARGE SCALE GENOMIC DNA]</scope>
    <source>
        <strain evidence="5 6">ASN36</strain>
    </source>
</reference>
<feature type="region of interest" description="Disordered" evidence="1">
    <location>
        <begin position="139"/>
        <end position="175"/>
    </location>
</feature>
<dbReference type="InterPro" id="IPR011990">
    <property type="entry name" value="TPR-like_helical_dom_sf"/>
</dbReference>